<feature type="transmembrane region" description="Helical" evidence="5">
    <location>
        <begin position="172"/>
        <end position="198"/>
    </location>
</feature>
<evidence type="ECO:0000256" key="1">
    <source>
        <dbReference type="ARBA" id="ARBA00004141"/>
    </source>
</evidence>
<evidence type="ECO:0000256" key="5">
    <source>
        <dbReference type="SAM" id="Phobius"/>
    </source>
</evidence>
<organism evidence="7">
    <name type="scientific">Cronobacter turicensis</name>
    <dbReference type="NCBI Taxonomy" id="413502"/>
    <lineage>
        <taxon>Bacteria</taxon>
        <taxon>Pseudomonadati</taxon>
        <taxon>Pseudomonadota</taxon>
        <taxon>Gammaproteobacteria</taxon>
        <taxon>Enterobacterales</taxon>
        <taxon>Enterobacteriaceae</taxon>
        <taxon>Cronobacter</taxon>
    </lineage>
</organism>
<sequence>MNTQYLSQILPFRALVDACWREKYTVSRLSRDLIAGITVGIIAIPLAMALAIGSGVPPQYGLYTSAIAGIVIALSGGSRYSVSGPTAAFVVILYPVAQQFGLSGLLVATLLSGVFLVLFGLARFGRLIEYIPLPVTLGFTSGIGITIATMQIKDFFGLEIAHMPEHYLPKVAALAVALPGLNPGDAAIGIVTLGMLIIWPRLGIRLPGHLPALLAGCAVMGIIHLLGGNVATIGSRFHYLLADGTQGSGIPPLLPQLVLPWDLPGSSFTLSLDALRALLPAAFSMAVLGAIESLLCAVVLDGMTGTRHNANSELIGQGLGNLVAPFFGGITATAAIARSAANVRAGATSPVAAVFHALLVLLALLALAPLLSWLPLSAMAALLLMVAWNMSEAHKVIGLLRRAPKDDIVVMLICMSLTVLFDMVIAISVGVVLASLLFMRRVARMTRLAPLNVAVPDDVLAVRVTGPLFFAAAEGVFTPLLAQAAGKRVIVMQWDAVPVLDAGGLDALQRFIERLPEGCELRICHLEFQPLRTLARAGVQPIPGRLAFFPDRDAALAAP</sequence>
<reference evidence="7" key="1">
    <citation type="submission" date="2016-12" db="EMBL/GenBank/DDBJ databases">
        <title>Analysis of the Molecular Diversity Among Cronobacter Species Isolated from Filth Flies Using a Pan Genomic DNA Microarray.</title>
        <authorList>
            <person name="Pava-Ripoll M."/>
            <person name="Tall B."/>
            <person name="Farber J."/>
            <person name="Fanning S."/>
            <person name="Lehner A."/>
            <person name="Stephan R."/>
            <person name="Pagotto F."/>
            <person name="Iverson C."/>
            <person name="Ziobro G."/>
            <person name="Miller A."/>
            <person name="Pearson R."/>
            <person name="Yan Q."/>
            <person name="Kim M."/>
            <person name="Jeong S."/>
            <person name="Park J."/>
            <person name="Jun S."/>
            <person name="Choi H."/>
            <person name="Chung T."/>
            <person name="Yoo Y."/>
            <person name="Park E."/>
            <person name="Hwang S."/>
            <person name="Lee B."/>
            <person name="Sathyamoorthy V."/>
            <person name="Carter L."/>
            <person name="Mammel M."/>
            <person name="Jackson S."/>
            <person name="Kothary M."/>
            <person name="Patel I."/>
            <person name="Grim C."/>
            <person name="Gopinath G."/>
            <person name="Gangiredla J."/>
            <person name="Chase H."/>
        </authorList>
    </citation>
    <scope>NUCLEOTIDE SEQUENCE [LARGE SCALE GENOMIC DNA]</scope>
    <source>
        <strain evidence="7">MOD1-Sh41s</strain>
    </source>
</reference>
<keyword evidence="2 5" id="KW-0812">Transmembrane</keyword>
<dbReference type="NCBIfam" id="NF008660">
    <property type="entry name" value="PRK11660.1"/>
    <property type="match status" value="1"/>
</dbReference>
<dbReference type="NCBIfam" id="TIGR00815">
    <property type="entry name" value="sulP"/>
    <property type="match status" value="1"/>
</dbReference>
<accession>A0A2T7B583</accession>
<dbReference type="PROSITE" id="PS01130">
    <property type="entry name" value="SLC26A"/>
    <property type="match status" value="1"/>
</dbReference>
<evidence type="ECO:0000256" key="2">
    <source>
        <dbReference type="ARBA" id="ARBA00022692"/>
    </source>
</evidence>
<feature type="transmembrane region" description="Helical" evidence="5">
    <location>
        <begin position="210"/>
        <end position="231"/>
    </location>
</feature>
<feature type="transmembrane region" description="Helical" evidence="5">
    <location>
        <begin position="33"/>
        <end position="53"/>
    </location>
</feature>
<dbReference type="InterPro" id="IPR001902">
    <property type="entry name" value="SLC26A/SulP_fam"/>
</dbReference>
<dbReference type="OrthoDB" id="9769739at2"/>
<evidence type="ECO:0000256" key="4">
    <source>
        <dbReference type="ARBA" id="ARBA00023136"/>
    </source>
</evidence>
<feature type="transmembrane region" description="Helical" evidence="5">
    <location>
        <begin position="321"/>
        <end position="341"/>
    </location>
</feature>
<gene>
    <name evidence="7" type="ORF">BS411_11330</name>
</gene>
<proteinExistence type="predicted"/>
<dbReference type="InterPro" id="IPR018045">
    <property type="entry name" value="S04_transporter_CS"/>
</dbReference>
<evidence type="ECO:0000256" key="3">
    <source>
        <dbReference type="ARBA" id="ARBA00022989"/>
    </source>
</evidence>
<evidence type="ECO:0000313" key="7">
    <source>
        <dbReference type="EMBL" id="PUX22191.1"/>
    </source>
</evidence>
<dbReference type="EMBL" id="MSAG01000017">
    <property type="protein sequence ID" value="PUX22191.1"/>
    <property type="molecule type" value="Genomic_DNA"/>
</dbReference>
<keyword evidence="4 5" id="KW-0472">Membrane</keyword>
<evidence type="ECO:0000259" key="6">
    <source>
        <dbReference type="PROSITE" id="PS50801"/>
    </source>
</evidence>
<comment type="caution">
    <text evidence="7">The sequence shown here is derived from an EMBL/GenBank/DDBJ whole genome shotgun (WGS) entry which is preliminary data.</text>
</comment>
<dbReference type="InterPro" id="IPR036513">
    <property type="entry name" value="STAS_dom_sf"/>
</dbReference>
<feature type="transmembrane region" description="Helical" evidence="5">
    <location>
        <begin position="133"/>
        <end position="152"/>
    </location>
</feature>
<dbReference type="InterPro" id="IPR011547">
    <property type="entry name" value="SLC26A/SulP_dom"/>
</dbReference>
<dbReference type="Pfam" id="PF01740">
    <property type="entry name" value="STAS"/>
    <property type="match status" value="1"/>
</dbReference>
<dbReference type="SUPFAM" id="SSF52091">
    <property type="entry name" value="SpoIIaa-like"/>
    <property type="match status" value="1"/>
</dbReference>
<dbReference type="GO" id="GO:0008271">
    <property type="term" value="F:secondary active sulfate transmembrane transporter activity"/>
    <property type="evidence" value="ECO:0007669"/>
    <property type="project" value="InterPro"/>
</dbReference>
<feature type="transmembrane region" description="Helical" evidence="5">
    <location>
        <begin position="370"/>
        <end position="388"/>
    </location>
</feature>
<name>A0A2T7B583_9ENTR</name>
<feature type="transmembrane region" description="Helical" evidence="5">
    <location>
        <begin position="408"/>
        <end position="438"/>
    </location>
</feature>
<comment type="subcellular location">
    <subcellularLocation>
        <location evidence="1">Membrane</location>
        <topology evidence="1">Multi-pass membrane protein</topology>
    </subcellularLocation>
</comment>
<feature type="transmembrane region" description="Helical" evidence="5">
    <location>
        <begin position="347"/>
        <end position="365"/>
    </location>
</feature>
<dbReference type="PROSITE" id="PS50801">
    <property type="entry name" value="STAS"/>
    <property type="match status" value="1"/>
</dbReference>
<dbReference type="AlphaFoldDB" id="A0A2T7B583"/>
<dbReference type="Gene3D" id="3.30.750.24">
    <property type="entry name" value="STAS domain"/>
    <property type="match status" value="1"/>
</dbReference>
<dbReference type="PANTHER" id="PTHR11814">
    <property type="entry name" value="SULFATE TRANSPORTER"/>
    <property type="match status" value="1"/>
</dbReference>
<feature type="transmembrane region" description="Helical" evidence="5">
    <location>
        <begin position="277"/>
        <end position="300"/>
    </location>
</feature>
<dbReference type="Pfam" id="PF00916">
    <property type="entry name" value="Sulfate_transp"/>
    <property type="match status" value="1"/>
</dbReference>
<keyword evidence="3 5" id="KW-1133">Transmembrane helix</keyword>
<feature type="domain" description="STAS" evidence="6">
    <location>
        <begin position="449"/>
        <end position="559"/>
    </location>
</feature>
<dbReference type="GO" id="GO:0016020">
    <property type="term" value="C:membrane"/>
    <property type="evidence" value="ECO:0007669"/>
    <property type="project" value="UniProtKB-SubCell"/>
</dbReference>
<dbReference type="InterPro" id="IPR002645">
    <property type="entry name" value="STAS_dom"/>
</dbReference>
<protein>
    <submittedName>
        <fullName evidence="7">C4-dicarboxylic acid transporter DauA</fullName>
    </submittedName>
</protein>
<dbReference type="CDD" id="cd07042">
    <property type="entry name" value="STAS_SulP_like_sulfate_transporter"/>
    <property type="match status" value="1"/>
</dbReference>
<feature type="transmembrane region" description="Helical" evidence="5">
    <location>
        <begin position="100"/>
        <end position="121"/>
    </location>
</feature>